<proteinExistence type="predicted"/>
<accession>A0AAW2CHG5</accession>
<gene>
    <name evidence="1" type="ORF">SO802_021604</name>
</gene>
<dbReference type="Proteomes" id="UP001459277">
    <property type="component" value="Unassembled WGS sequence"/>
</dbReference>
<name>A0AAW2CHG5_9ROSI</name>
<comment type="caution">
    <text evidence="1">The sequence shown here is derived from an EMBL/GenBank/DDBJ whole genome shotgun (WGS) entry which is preliminary data.</text>
</comment>
<organism evidence="1 2">
    <name type="scientific">Lithocarpus litseifolius</name>
    <dbReference type="NCBI Taxonomy" id="425828"/>
    <lineage>
        <taxon>Eukaryota</taxon>
        <taxon>Viridiplantae</taxon>
        <taxon>Streptophyta</taxon>
        <taxon>Embryophyta</taxon>
        <taxon>Tracheophyta</taxon>
        <taxon>Spermatophyta</taxon>
        <taxon>Magnoliopsida</taxon>
        <taxon>eudicotyledons</taxon>
        <taxon>Gunneridae</taxon>
        <taxon>Pentapetalae</taxon>
        <taxon>rosids</taxon>
        <taxon>fabids</taxon>
        <taxon>Fagales</taxon>
        <taxon>Fagaceae</taxon>
        <taxon>Lithocarpus</taxon>
    </lineage>
</organism>
<evidence type="ECO:0000313" key="2">
    <source>
        <dbReference type="Proteomes" id="UP001459277"/>
    </source>
</evidence>
<sequence length="180" mass="20913">MTALGLDKDSHNISIVYRAPQQLVKTQIFYNSIHLLYDDDVDMIWAVIKRTSQFIAFDLYVIVEAVKFNVGKGSQHTSRAEELHSVPVNVYPSFIQDILLSYNVWPCNEVDMDNIKEVEVLMAIHTREVRGLVTKMNIFKAMWMRHSILLPVEMCTKSSLIMMVQRTILNSLINYKWNTM</sequence>
<reference evidence="1 2" key="1">
    <citation type="submission" date="2024-01" db="EMBL/GenBank/DDBJ databases">
        <title>A telomere-to-telomere, gap-free genome of sweet tea (Lithocarpus litseifolius).</title>
        <authorList>
            <person name="Zhou J."/>
        </authorList>
    </citation>
    <scope>NUCLEOTIDE SEQUENCE [LARGE SCALE GENOMIC DNA]</scope>
    <source>
        <strain evidence="1">Zhou-2022a</strain>
        <tissue evidence="1">Leaf</tissue>
    </source>
</reference>
<evidence type="ECO:0000313" key="1">
    <source>
        <dbReference type="EMBL" id="KAK9996918.1"/>
    </source>
</evidence>
<protein>
    <submittedName>
        <fullName evidence="1">Uncharacterized protein</fullName>
    </submittedName>
</protein>
<dbReference type="EMBL" id="JAZDWU010000007">
    <property type="protein sequence ID" value="KAK9996918.1"/>
    <property type="molecule type" value="Genomic_DNA"/>
</dbReference>
<keyword evidence="2" id="KW-1185">Reference proteome</keyword>
<dbReference type="AlphaFoldDB" id="A0AAW2CHG5"/>